<dbReference type="Proteomes" id="UP001412239">
    <property type="component" value="Unassembled WGS sequence"/>
</dbReference>
<keyword evidence="1" id="KW-0732">Signal</keyword>
<feature type="signal peptide" evidence="1">
    <location>
        <begin position="1"/>
        <end position="19"/>
    </location>
</feature>
<reference evidence="2" key="1">
    <citation type="submission" date="2015-10" db="EMBL/GenBank/DDBJ databases">
        <authorList>
            <person name="Regsiter A."/>
            <person name="william w."/>
        </authorList>
    </citation>
    <scope>NUCLEOTIDE SEQUENCE</scope>
    <source>
        <strain evidence="2">Montdore</strain>
    </source>
</reference>
<keyword evidence="3" id="KW-1185">Reference proteome</keyword>
<evidence type="ECO:0000313" key="3">
    <source>
        <dbReference type="Proteomes" id="UP001412239"/>
    </source>
</evidence>
<protein>
    <submittedName>
        <fullName evidence="2">Uncharacterized protein</fullName>
    </submittedName>
</protein>
<sequence>MLPNALLLLAITALSSTLAVLAPCSFNSNRTIPEMSTQQLLAAAPGICTTVTKECHPAPEAVKEINTAFAHYGLTSLGQKAALLGAMTVESEDFIYNVNKFPGRPGQGTKAMLMFPHIYYYAFSQPALTAEVLRISGGVDRNVTFGNMNRTSAADQMAIRELVLPEKYTYAAAPWYLKNRCQASMTARLAEGGFEGFKEYVGACIWAGNVTTERLGKWCSAVRALKPVEMRMPGECKPCS</sequence>
<dbReference type="AlphaFoldDB" id="A0A292PYQ5"/>
<organism evidence="2 3">
    <name type="scientific">Tuber aestivum</name>
    <name type="common">summer truffle</name>
    <dbReference type="NCBI Taxonomy" id="59557"/>
    <lineage>
        <taxon>Eukaryota</taxon>
        <taxon>Fungi</taxon>
        <taxon>Dikarya</taxon>
        <taxon>Ascomycota</taxon>
        <taxon>Pezizomycotina</taxon>
        <taxon>Pezizomycetes</taxon>
        <taxon>Pezizales</taxon>
        <taxon>Tuberaceae</taxon>
        <taxon>Tuber</taxon>
    </lineage>
</organism>
<gene>
    <name evidence="2" type="ORF">GSTUAT00003610001</name>
</gene>
<name>A0A292PYQ5_9PEZI</name>
<evidence type="ECO:0000256" key="1">
    <source>
        <dbReference type="SAM" id="SignalP"/>
    </source>
</evidence>
<evidence type="ECO:0000313" key="2">
    <source>
        <dbReference type="EMBL" id="CUS12284.1"/>
    </source>
</evidence>
<dbReference type="EMBL" id="LN890996">
    <property type="protein sequence ID" value="CUS12284.1"/>
    <property type="molecule type" value="Genomic_DNA"/>
</dbReference>
<feature type="chain" id="PRO_5012064391" evidence="1">
    <location>
        <begin position="20"/>
        <end position="240"/>
    </location>
</feature>
<proteinExistence type="predicted"/>
<accession>A0A292PYQ5</accession>